<dbReference type="InterPro" id="IPR036907">
    <property type="entry name" value="5'-Nucleotdase_C_sf"/>
</dbReference>
<sequence length="239" mass="27380">MLKQLNLIPLLFLLLSACSKEKSYVHMELVGHEVQLYELDPQRESSESMDEMLKEYRQTLEDEMHEVIAYQVHDFFGESAELGEFVSALMLASANTDLQDAYVDLAVLEKAALKESLYRGVVTKDHIYRLLPEEQLLVVLTLSGKPLEELLTYVYKNSEAYAGIYLSKENGVLTAEVDGEERPLTDSLRILTVKSLMDKGPYAAFFKHADKVAFQPYYFRSRLISFLKQSQEFQEGPEM</sequence>
<proteinExistence type="predicted"/>
<dbReference type="Proteomes" id="UP001500298">
    <property type="component" value="Unassembled WGS sequence"/>
</dbReference>
<evidence type="ECO:0000313" key="3">
    <source>
        <dbReference type="Proteomes" id="UP001500298"/>
    </source>
</evidence>
<accession>A0ABP9D2C6</accession>
<feature type="domain" description="5'-Nucleotidase C-terminal" evidence="1">
    <location>
        <begin position="79"/>
        <end position="166"/>
    </location>
</feature>
<dbReference type="PROSITE" id="PS51257">
    <property type="entry name" value="PROKAR_LIPOPROTEIN"/>
    <property type="match status" value="1"/>
</dbReference>
<reference evidence="3" key="1">
    <citation type="journal article" date="2019" name="Int. J. Syst. Evol. Microbiol.">
        <title>The Global Catalogue of Microorganisms (GCM) 10K type strain sequencing project: providing services to taxonomists for standard genome sequencing and annotation.</title>
        <authorList>
            <consortium name="The Broad Institute Genomics Platform"/>
            <consortium name="The Broad Institute Genome Sequencing Center for Infectious Disease"/>
            <person name="Wu L."/>
            <person name="Ma J."/>
        </authorList>
    </citation>
    <scope>NUCLEOTIDE SEQUENCE [LARGE SCALE GENOMIC DNA]</scope>
    <source>
        <strain evidence="3">JCM 18326</strain>
    </source>
</reference>
<gene>
    <name evidence="2" type="ORF">GCM10023331_01150</name>
</gene>
<dbReference type="EMBL" id="BAABJX010000003">
    <property type="protein sequence ID" value="GAA4820566.1"/>
    <property type="molecule type" value="Genomic_DNA"/>
</dbReference>
<dbReference type="Gene3D" id="3.90.780.10">
    <property type="entry name" value="5'-Nucleotidase, C-terminal domain"/>
    <property type="match status" value="1"/>
</dbReference>
<evidence type="ECO:0000313" key="2">
    <source>
        <dbReference type="EMBL" id="GAA4820566.1"/>
    </source>
</evidence>
<name>A0ABP9D2C6_9BACT</name>
<dbReference type="Pfam" id="PF02872">
    <property type="entry name" value="5_nucleotid_C"/>
    <property type="match status" value="1"/>
</dbReference>
<keyword evidence="3" id="KW-1185">Reference proteome</keyword>
<dbReference type="RefSeq" id="WP_345368465.1">
    <property type="nucleotide sequence ID" value="NZ_BAABJX010000003.1"/>
</dbReference>
<dbReference type="InterPro" id="IPR008334">
    <property type="entry name" value="5'-Nucleotdase_C"/>
</dbReference>
<dbReference type="SUPFAM" id="SSF55816">
    <property type="entry name" value="5'-nucleotidase (syn. UDP-sugar hydrolase), C-terminal domain"/>
    <property type="match status" value="1"/>
</dbReference>
<organism evidence="2 3">
    <name type="scientific">Algivirga pacifica</name>
    <dbReference type="NCBI Taxonomy" id="1162670"/>
    <lineage>
        <taxon>Bacteria</taxon>
        <taxon>Pseudomonadati</taxon>
        <taxon>Bacteroidota</taxon>
        <taxon>Cytophagia</taxon>
        <taxon>Cytophagales</taxon>
        <taxon>Flammeovirgaceae</taxon>
        <taxon>Algivirga</taxon>
    </lineage>
</organism>
<comment type="caution">
    <text evidence="2">The sequence shown here is derived from an EMBL/GenBank/DDBJ whole genome shotgun (WGS) entry which is preliminary data.</text>
</comment>
<protein>
    <recommendedName>
        <fullName evidence="1">5'-Nucleotidase C-terminal domain-containing protein</fullName>
    </recommendedName>
</protein>
<evidence type="ECO:0000259" key="1">
    <source>
        <dbReference type="Pfam" id="PF02872"/>
    </source>
</evidence>